<dbReference type="PANTHER" id="PTHR43156:SF2">
    <property type="entry name" value="STAGE II SPORULATION PROTEIN E"/>
    <property type="match status" value="1"/>
</dbReference>
<sequence length="367" mass="41788">MNSKSSISKKELSLLKQYQNMVDETNVVSKTDTRGIITYVNDKFVNVSGYSREELIGKPHSIVRDPDMSSTVFNNMWRTISSKKVWHGIITNLNKNGTKFTFKASVFPIFNESNEIIEYISIRHDLTELMSLYHKIDEINSYKTQQELLAKSKLEAGIVNDLDKDEYNVLHLASDILSGDFYSIYKMDNGSTFVYLVDGQGHGISPALTVFAISSMLNQFIYKMSSMDELISRLYPSAKDFLAEDEQLSYIMLMISPDKKTITYSAGGMYPFLIKTPKEIIKIKSNNTPFMNFSDVPNCDSIEVKSWENIVLYSDGIVEHQNEELKDCSPENMISNTLNIQESLDKASAYNFDDDVTVININNLKKN</sequence>
<organism evidence="4 5">
    <name type="scientific">Sulfurimonas lithotrophica</name>
    <dbReference type="NCBI Taxonomy" id="2590022"/>
    <lineage>
        <taxon>Bacteria</taxon>
        <taxon>Pseudomonadati</taxon>
        <taxon>Campylobacterota</taxon>
        <taxon>Epsilonproteobacteria</taxon>
        <taxon>Campylobacterales</taxon>
        <taxon>Sulfurimonadaceae</taxon>
        <taxon>Sulfurimonas</taxon>
    </lineage>
</organism>
<dbReference type="InterPro" id="IPR000014">
    <property type="entry name" value="PAS"/>
</dbReference>
<dbReference type="KEGG" id="sulg:FJR48_07500"/>
<dbReference type="InterPro" id="IPR000700">
    <property type="entry name" value="PAS-assoc_C"/>
</dbReference>
<reference evidence="4 5" key="1">
    <citation type="submission" date="2019-09" db="EMBL/GenBank/DDBJ databases">
        <title>Sulfurimonas gotlandica sp. nov., a chemoautotrophic and psychrotolerant epsilonproteobacterium isolated from a pelagic redoxcline, and an emended description of the genus Sulfurimonas.</title>
        <authorList>
            <person name="Wang S."/>
            <person name="Jiang L."/>
            <person name="Shao S."/>
        </authorList>
    </citation>
    <scope>NUCLEOTIDE SEQUENCE [LARGE SCALE GENOMIC DNA]</scope>
    <source>
        <strain evidence="4 5">GYSZ_1</strain>
    </source>
</reference>
<evidence type="ECO:0000313" key="5">
    <source>
        <dbReference type="Proteomes" id="UP000326944"/>
    </source>
</evidence>
<protein>
    <submittedName>
        <fullName evidence="4">SpoIIE family protein phosphatase</fullName>
    </submittedName>
</protein>
<dbReference type="SUPFAM" id="SSF55785">
    <property type="entry name" value="PYP-like sensor domain (PAS domain)"/>
    <property type="match status" value="1"/>
</dbReference>
<dbReference type="Gene3D" id="3.60.40.10">
    <property type="entry name" value="PPM-type phosphatase domain"/>
    <property type="match status" value="1"/>
</dbReference>
<gene>
    <name evidence="4" type="ORF">FJR48_07500</name>
</gene>
<name>A0A5P8P1W3_9BACT</name>
<dbReference type="EMBL" id="CP043617">
    <property type="protein sequence ID" value="QFR49587.1"/>
    <property type="molecule type" value="Genomic_DNA"/>
</dbReference>
<dbReference type="InterPro" id="IPR052016">
    <property type="entry name" value="Bact_Sigma-Reg"/>
</dbReference>
<dbReference type="SMART" id="SM00086">
    <property type="entry name" value="PAC"/>
    <property type="match status" value="1"/>
</dbReference>
<evidence type="ECO:0000256" key="1">
    <source>
        <dbReference type="ARBA" id="ARBA00022801"/>
    </source>
</evidence>
<dbReference type="SMART" id="SM00331">
    <property type="entry name" value="PP2C_SIG"/>
    <property type="match status" value="1"/>
</dbReference>
<dbReference type="RefSeq" id="WP_152307534.1">
    <property type="nucleotide sequence ID" value="NZ_CP043617.1"/>
</dbReference>
<keyword evidence="1" id="KW-0378">Hydrolase</keyword>
<dbReference type="OrthoDB" id="9765776at2"/>
<dbReference type="CDD" id="cd00130">
    <property type="entry name" value="PAS"/>
    <property type="match status" value="1"/>
</dbReference>
<evidence type="ECO:0000259" key="3">
    <source>
        <dbReference type="PROSITE" id="PS50113"/>
    </source>
</evidence>
<accession>A0A5P8P1W3</accession>
<dbReference type="Pfam" id="PF13426">
    <property type="entry name" value="PAS_9"/>
    <property type="match status" value="1"/>
</dbReference>
<dbReference type="Proteomes" id="UP000326944">
    <property type="component" value="Chromosome"/>
</dbReference>
<keyword evidence="5" id="KW-1185">Reference proteome</keyword>
<dbReference type="InterPro" id="IPR036457">
    <property type="entry name" value="PPM-type-like_dom_sf"/>
</dbReference>
<dbReference type="Pfam" id="PF07228">
    <property type="entry name" value="SpoIIE"/>
    <property type="match status" value="1"/>
</dbReference>
<dbReference type="InterPro" id="IPR035965">
    <property type="entry name" value="PAS-like_dom_sf"/>
</dbReference>
<dbReference type="InterPro" id="IPR001932">
    <property type="entry name" value="PPM-type_phosphatase-like_dom"/>
</dbReference>
<dbReference type="Gene3D" id="3.30.450.20">
    <property type="entry name" value="PAS domain"/>
    <property type="match status" value="1"/>
</dbReference>
<evidence type="ECO:0000259" key="2">
    <source>
        <dbReference type="PROSITE" id="PS50112"/>
    </source>
</evidence>
<dbReference type="NCBIfam" id="TIGR00229">
    <property type="entry name" value="sensory_box"/>
    <property type="match status" value="1"/>
</dbReference>
<feature type="domain" description="PAS" evidence="2">
    <location>
        <begin position="32"/>
        <end position="58"/>
    </location>
</feature>
<dbReference type="AlphaFoldDB" id="A0A5P8P1W3"/>
<evidence type="ECO:0000313" key="4">
    <source>
        <dbReference type="EMBL" id="QFR49587.1"/>
    </source>
</evidence>
<feature type="domain" description="PAC" evidence="3">
    <location>
        <begin position="83"/>
        <end position="138"/>
    </location>
</feature>
<dbReference type="GO" id="GO:0016791">
    <property type="term" value="F:phosphatase activity"/>
    <property type="evidence" value="ECO:0007669"/>
    <property type="project" value="TreeGrafter"/>
</dbReference>
<dbReference type="PROSITE" id="PS50113">
    <property type="entry name" value="PAC"/>
    <property type="match status" value="1"/>
</dbReference>
<dbReference type="PROSITE" id="PS50112">
    <property type="entry name" value="PAS"/>
    <property type="match status" value="1"/>
</dbReference>
<dbReference type="InterPro" id="IPR001610">
    <property type="entry name" value="PAC"/>
</dbReference>
<proteinExistence type="predicted"/>
<dbReference type="PANTHER" id="PTHR43156">
    <property type="entry name" value="STAGE II SPORULATION PROTEIN E-RELATED"/>
    <property type="match status" value="1"/>
</dbReference>